<comment type="subcellular location">
    <subcellularLocation>
        <location evidence="1">Secreted</location>
    </subcellularLocation>
</comment>
<reference evidence="7 8" key="1">
    <citation type="journal article" date="2016" name="Genome Announc.">
        <title>First Complete Genome Sequence of a Subdivision 6 Acidobacterium Strain.</title>
        <authorList>
            <person name="Huang S."/>
            <person name="Vieira S."/>
            <person name="Bunk B."/>
            <person name="Riedel T."/>
            <person name="Sproer C."/>
            <person name="Overmann J."/>
        </authorList>
    </citation>
    <scope>NUCLEOTIDE SEQUENCE [LARGE SCALE GENOMIC DNA]</scope>
    <source>
        <strain evidence="8">DSM 100886 HEG_-6_39</strain>
    </source>
</reference>
<feature type="domain" description="Gp5/Type VI secretion system Vgr C-terminal trimerisation" evidence="6">
    <location>
        <begin position="468"/>
        <end position="581"/>
    </location>
</feature>
<dbReference type="KEGG" id="abac:LuPra_01309"/>
<dbReference type="SUPFAM" id="SSF69255">
    <property type="entry name" value="gp5 N-terminal domain-like"/>
    <property type="match status" value="1"/>
</dbReference>
<evidence type="ECO:0000313" key="8">
    <source>
        <dbReference type="Proteomes" id="UP000076079"/>
    </source>
</evidence>
<dbReference type="RefSeq" id="WP_237050838.1">
    <property type="nucleotide sequence ID" value="NZ_CP015136.1"/>
</dbReference>
<dbReference type="Pfam" id="PF04717">
    <property type="entry name" value="Phage_base_V"/>
    <property type="match status" value="1"/>
</dbReference>
<dbReference type="PATRIC" id="fig|1813736.3.peg.1356"/>
<evidence type="ECO:0000313" key="7">
    <source>
        <dbReference type="EMBL" id="AMY08121.1"/>
    </source>
</evidence>
<feature type="domain" description="Gp5/Type VI secretion system Vgr protein OB-fold" evidence="5">
    <location>
        <begin position="384"/>
        <end position="451"/>
    </location>
</feature>
<evidence type="ECO:0000256" key="1">
    <source>
        <dbReference type="ARBA" id="ARBA00004613"/>
    </source>
</evidence>
<dbReference type="Gene3D" id="2.30.110.50">
    <property type="match status" value="1"/>
</dbReference>
<dbReference type="InterPro" id="IPR017847">
    <property type="entry name" value="T6SS_RhsGE_Vgr_subset"/>
</dbReference>
<dbReference type="InterPro" id="IPR037026">
    <property type="entry name" value="Vgr_OB-fold_dom_sf"/>
</dbReference>
<evidence type="ECO:0000256" key="2">
    <source>
        <dbReference type="ARBA" id="ARBA00005558"/>
    </source>
</evidence>
<proteinExistence type="inferred from homology"/>
<dbReference type="PANTHER" id="PTHR32305:SF15">
    <property type="entry name" value="PROTEIN RHSA-RELATED"/>
    <property type="match status" value="1"/>
</dbReference>
<protein>
    <submittedName>
        <fullName evidence="7">Baseplate hub subunit and tail lysozyme</fullName>
    </submittedName>
</protein>
<dbReference type="InterPro" id="IPR006533">
    <property type="entry name" value="T6SS_Vgr_RhsGE"/>
</dbReference>
<comment type="similarity">
    <text evidence="2">Belongs to the VgrG protein family.</text>
</comment>
<dbReference type="AlphaFoldDB" id="A0A143PHY9"/>
<dbReference type="SUPFAM" id="SSF69349">
    <property type="entry name" value="Phage fibre proteins"/>
    <property type="match status" value="1"/>
</dbReference>
<accession>A0A143PHY9</accession>
<dbReference type="Gene3D" id="2.40.50.230">
    <property type="entry name" value="Gp5 N-terminal domain"/>
    <property type="match status" value="1"/>
</dbReference>
<dbReference type="Pfam" id="PF22178">
    <property type="entry name" value="Gp5_trimer_C"/>
    <property type="match status" value="1"/>
</dbReference>
<name>A0A143PHY9_LUTPR</name>
<sequence>MADGTPVISITTPLDEELLFHAMHGREELGRISDFEVSLLSEKPDVDIDAVLGKSVTIHLSLPDDNVRHFNGYVTRFSQGGRIGRYFQYHARVNSWLWFLTRTADCRIFQDVDVPEILKQVFNDHPASNVAFELTGSYRKWTYCVQYRETDFNFVSRLMEHEGIYYHFRHVDGKHTMVLTDSTAKHEDTPGYEKLIYIPPGTIVRKEFEHISSWDFDREVQPGSYVHDDYDLERPSVELRSKKVLSRSYSPSDYEIYDYPGHYIQAGDGKQYASVRIEEFGAQFELARAWTNARGVSVGATFTLEQYPRDDQNGKHLVVAGSYDLEFSGYEGLPESEGSEYRCSFSAMPIAEQFRTRRLTPKPFVQGPQTAVVVGPGGDEIFTDKYGRVKVQFHWDRRGTKDEKSSCWVRVSQPWAGKNWGTIAIPRIGQEVIVDFLEGDPDQPIITGRVYNAEQMPPYDLPANKTQSGMKSRSSLGGGAANFNEIRFEDKKGEEQLFIHAEKNQDIEVENDETHWVGHDRTKTIDHDEITHVKHDRTETVDNNETITIHANRTEQVDKDEKITVGGNRTEGVGKDEGISIAKSRTKSVGDDEKVNIGKSQTVSIGANRSLSVTKDESITISGKRTDQVSKDEDVSIGKKRQVSVGEDDSLQVGKKLSLSAGEQIVLQTGSASITMKKDGTITIKGKDITLDGSGKVNVKASGDVVIKGSKVTQN</sequence>
<dbReference type="Gene3D" id="3.55.50.10">
    <property type="entry name" value="Baseplate protein-like domains"/>
    <property type="match status" value="1"/>
</dbReference>
<dbReference type="Proteomes" id="UP000076079">
    <property type="component" value="Chromosome"/>
</dbReference>
<evidence type="ECO:0000259" key="6">
    <source>
        <dbReference type="Pfam" id="PF22178"/>
    </source>
</evidence>
<evidence type="ECO:0000256" key="3">
    <source>
        <dbReference type="ARBA" id="ARBA00022525"/>
    </source>
</evidence>
<keyword evidence="8" id="KW-1185">Reference proteome</keyword>
<reference evidence="8" key="2">
    <citation type="submission" date="2016-04" db="EMBL/GenBank/DDBJ databases">
        <title>First Complete Genome Sequence of a Subdivision 6 Acidobacterium.</title>
        <authorList>
            <person name="Huang S."/>
            <person name="Vieira S."/>
            <person name="Bunk B."/>
            <person name="Riedel T."/>
            <person name="Sproeer C."/>
            <person name="Overmann J."/>
        </authorList>
    </citation>
    <scope>NUCLEOTIDE SEQUENCE [LARGE SCALE GENOMIC DNA]</scope>
    <source>
        <strain evidence="8">DSM 100886 HEG_-6_39</strain>
    </source>
</reference>
<evidence type="ECO:0000256" key="4">
    <source>
        <dbReference type="SAM" id="MobiDB-lite"/>
    </source>
</evidence>
<dbReference type="STRING" id="1855912.LuPra_01309"/>
<gene>
    <name evidence="7" type="ORF">LuPra_01309</name>
</gene>
<dbReference type="InterPro" id="IPR054030">
    <property type="entry name" value="Gp5_Vgr_C"/>
</dbReference>
<dbReference type="PANTHER" id="PTHR32305">
    <property type="match status" value="1"/>
</dbReference>
<feature type="compositionally biased region" description="Basic and acidic residues" evidence="4">
    <location>
        <begin position="623"/>
        <end position="637"/>
    </location>
</feature>
<evidence type="ECO:0000259" key="5">
    <source>
        <dbReference type="Pfam" id="PF04717"/>
    </source>
</evidence>
<dbReference type="NCBIfam" id="TIGR01646">
    <property type="entry name" value="vgr_GE"/>
    <property type="match status" value="1"/>
</dbReference>
<organism evidence="7 8">
    <name type="scientific">Luteitalea pratensis</name>
    <dbReference type="NCBI Taxonomy" id="1855912"/>
    <lineage>
        <taxon>Bacteria</taxon>
        <taxon>Pseudomonadati</taxon>
        <taxon>Acidobacteriota</taxon>
        <taxon>Vicinamibacteria</taxon>
        <taxon>Vicinamibacterales</taxon>
        <taxon>Vicinamibacteraceae</taxon>
        <taxon>Luteitalea</taxon>
    </lineage>
</organism>
<dbReference type="InterPro" id="IPR050708">
    <property type="entry name" value="T6SS_VgrG/RHS"/>
</dbReference>
<dbReference type="Gene3D" id="4.10.220.110">
    <property type="match status" value="1"/>
</dbReference>
<dbReference type="Pfam" id="PF05954">
    <property type="entry name" value="Phage_GPD"/>
    <property type="match status" value="1"/>
</dbReference>
<dbReference type="NCBIfam" id="TIGR03361">
    <property type="entry name" value="VI_Rhs_Vgr"/>
    <property type="match status" value="1"/>
</dbReference>
<dbReference type="EMBL" id="CP015136">
    <property type="protein sequence ID" value="AMY08121.1"/>
    <property type="molecule type" value="Genomic_DNA"/>
</dbReference>
<dbReference type="GO" id="GO:0005576">
    <property type="term" value="C:extracellular region"/>
    <property type="evidence" value="ECO:0007669"/>
    <property type="project" value="UniProtKB-SubCell"/>
</dbReference>
<feature type="region of interest" description="Disordered" evidence="4">
    <location>
        <begin position="623"/>
        <end position="644"/>
    </location>
</feature>
<keyword evidence="3" id="KW-0964">Secreted</keyword>
<dbReference type="FunFam" id="2.40.50.230:FF:000001">
    <property type="entry name" value="Type VI secretion protein VgrG"/>
    <property type="match status" value="1"/>
</dbReference>
<dbReference type="InterPro" id="IPR006531">
    <property type="entry name" value="Gp5/Vgr_OB"/>
</dbReference>
<dbReference type="SUPFAM" id="SSF69279">
    <property type="entry name" value="Phage tail proteins"/>
    <property type="match status" value="2"/>
</dbReference>